<organism evidence="13 14">
    <name type="scientific">Escherichia coli</name>
    <dbReference type="NCBI Taxonomy" id="562"/>
    <lineage>
        <taxon>Bacteria</taxon>
        <taxon>Pseudomonadati</taxon>
        <taxon>Pseudomonadota</taxon>
        <taxon>Gammaproteobacteria</taxon>
        <taxon>Enterobacterales</taxon>
        <taxon>Enterobacteriaceae</taxon>
        <taxon>Escherichia</taxon>
    </lineage>
</organism>
<dbReference type="GO" id="GO:0005524">
    <property type="term" value="F:ATP binding"/>
    <property type="evidence" value="ECO:0007669"/>
    <property type="project" value="UniProtKB-UniRule"/>
</dbReference>
<evidence type="ECO:0000256" key="7">
    <source>
        <dbReference type="ARBA" id="ARBA00023004"/>
    </source>
</evidence>
<dbReference type="Proteomes" id="UP001247581">
    <property type="component" value="Unassembled WGS sequence"/>
</dbReference>
<evidence type="ECO:0000256" key="11">
    <source>
        <dbReference type="HAMAP-Rule" id="MF_02205"/>
    </source>
</evidence>
<evidence type="ECO:0000256" key="1">
    <source>
        <dbReference type="ARBA" id="ARBA00022485"/>
    </source>
</evidence>
<feature type="domain" description="Helicase ATP-binding" evidence="12">
    <location>
        <begin position="43"/>
        <end position="321"/>
    </location>
</feature>
<dbReference type="EC" id="5.6.2.3" evidence="11"/>
<dbReference type="InterPro" id="IPR039000">
    <property type="entry name" value="DinG_proteobact"/>
</dbReference>
<dbReference type="RefSeq" id="WP_249818093.1">
    <property type="nucleotide sequence ID" value="NZ_JAFMWD010000012.1"/>
</dbReference>
<comment type="function">
    <text evidence="11">DNA-dependent ATPase and 5'-3' DNA helicase. Unwinds D-loops, R-loops, forked DNA and G-quadruplex DNA.</text>
</comment>
<dbReference type="HAMAP" id="MF_02205">
    <property type="entry name" value="DinG_proteobact"/>
    <property type="match status" value="1"/>
</dbReference>
<gene>
    <name evidence="11 13" type="primary">dinG</name>
    <name evidence="13" type="ORF">NQD80_14100</name>
</gene>
<dbReference type="NCBIfam" id="NF008729">
    <property type="entry name" value="PRK11747.1"/>
    <property type="match status" value="1"/>
</dbReference>
<feature type="binding site" evidence="11">
    <location>
        <position position="211"/>
    </location>
    <ligand>
        <name>[4Fe-4S] cluster</name>
        <dbReference type="ChEBI" id="CHEBI:49883"/>
    </ligand>
</feature>
<keyword evidence="5 11" id="KW-0347">Helicase</keyword>
<comment type="catalytic activity">
    <reaction evidence="11">
        <text>ATP + H2O = ADP + phosphate + H(+)</text>
        <dbReference type="Rhea" id="RHEA:13065"/>
        <dbReference type="ChEBI" id="CHEBI:15377"/>
        <dbReference type="ChEBI" id="CHEBI:15378"/>
        <dbReference type="ChEBI" id="CHEBI:30616"/>
        <dbReference type="ChEBI" id="CHEBI:43474"/>
        <dbReference type="ChEBI" id="CHEBI:456216"/>
        <dbReference type="EC" id="5.6.2.3"/>
    </reaction>
</comment>
<dbReference type="Gene3D" id="3.40.50.300">
    <property type="entry name" value="P-loop containing nucleotide triphosphate hydrolases"/>
    <property type="match status" value="2"/>
</dbReference>
<comment type="caution">
    <text evidence="13">The sequence shown here is derived from an EMBL/GenBank/DDBJ whole genome shotgun (WGS) entry which is preliminary data.</text>
</comment>
<evidence type="ECO:0000256" key="5">
    <source>
        <dbReference type="ARBA" id="ARBA00022806"/>
    </source>
</evidence>
<protein>
    <recommendedName>
        <fullName evidence="11">ATP-dependent DNA helicase DinG</fullName>
        <ecNumber evidence="11">5.6.2.3</ecNumber>
    </recommendedName>
    <alternativeName>
        <fullName evidence="11">DNA 5'-3' helicase DinG</fullName>
    </alternativeName>
</protein>
<dbReference type="InterPro" id="IPR014013">
    <property type="entry name" value="Helic_SF1/SF2_ATP-bd_DinG/Rad3"/>
</dbReference>
<feature type="binding site" evidence="11">
    <location>
        <position position="216"/>
    </location>
    <ligand>
        <name>[4Fe-4S] cluster</name>
        <dbReference type="ChEBI" id="CHEBI:49883"/>
    </ligand>
</feature>
<reference evidence="13 14" key="1">
    <citation type="submission" date="2022-07" db="EMBL/GenBank/DDBJ databases">
        <title>The wastewater resistome of Residential Aged Care Facilities indicates a role of antimicrobial stewardship in reducing resistance.</title>
        <authorList>
            <person name="Sapula S."/>
            <person name="Hart B.J."/>
            <person name="Henrietta V."/>
            <person name="Amsalu A."/>
            <person name="Jon W."/>
            <person name="Siderius N."/>
            <person name="Nguyen L."/>
            <person name="Turnidge J."/>
            <person name="Gerber C."/>
        </authorList>
    </citation>
    <scope>NUCLEOTIDE SEQUENCE [LARGE SCALE GENOMIC DNA]</scope>
    <source>
        <strain evidence="13 14">ECA685</strain>
    </source>
</reference>
<comment type="similarity">
    <text evidence="11">Belongs to the helicase family. DinG subfamily. Type 1 sub-subfamily.</text>
</comment>
<dbReference type="PANTHER" id="PTHR11472:SF59">
    <property type="entry name" value="ATP-DEPENDENT DNA HELICASE DING"/>
    <property type="match status" value="1"/>
</dbReference>
<dbReference type="Pfam" id="PF13307">
    <property type="entry name" value="Helicase_C_2"/>
    <property type="match status" value="1"/>
</dbReference>
<evidence type="ECO:0000256" key="3">
    <source>
        <dbReference type="ARBA" id="ARBA00022741"/>
    </source>
</evidence>
<evidence type="ECO:0000256" key="8">
    <source>
        <dbReference type="ARBA" id="ARBA00023014"/>
    </source>
</evidence>
<accession>A0ABD5C0S0</accession>
<keyword evidence="6 11" id="KW-0067">ATP-binding</keyword>
<evidence type="ECO:0000313" key="13">
    <source>
        <dbReference type="EMBL" id="MDR6046930.1"/>
    </source>
</evidence>
<dbReference type="SUPFAM" id="SSF52540">
    <property type="entry name" value="P-loop containing nucleoside triphosphate hydrolases"/>
    <property type="match status" value="1"/>
</dbReference>
<keyword evidence="8 11" id="KW-0411">Iron-sulfur</keyword>
<comment type="cofactor">
    <cofactor evidence="11">
        <name>[4Fe-4S] cluster</name>
        <dbReference type="ChEBI" id="CHEBI:49883"/>
    </cofactor>
    <text evidence="11">Binds 1 [4Fe-4S] cluster.</text>
</comment>
<dbReference type="PANTHER" id="PTHR11472">
    <property type="entry name" value="DNA REPAIR DEAD HELICASE RAD3/XP-D SUBFAMILY MEMBER"/>
    <property type="match status" value="1"/>
</dbReference>
<keyword evidence="1 11" id="KW-0004">4Fe-4S</keyword>
<dbReference type="AlphaFoldDB" id="A0ABD5C0S0"/>
<evidence type="ECO:0000313" key="14">
    <source>
        <dbReference type="Proteomes" id="UP001247581"/>
    </source>
</evidence>
<evidence type="ECO:0000256" key="4">
    <source>
        <dbReference type="ARBA" id="ARBA00022801"/>
    </source>
</evidence>
<dbReference type="GO" id="GO:0046872">
    <property type="term" value="F:metal ion binding"/>
    <property type="evidence" value="ECO:0007669"/>
    <property type="project" value="UniProtKB-KW"/>
</dbReference>
<keyword evidence="4 11" id="KW-0378">Hydrolase</keyword>
<name>A0ABD5C0S0_ECOLX</name>
<dbReference type="Pfam" id="PF06733">
    <property type="entry name" value="DEAD_2"/>
    <property type="match status" value="1"/>
</dbReference>
<keyword evidence="9 11" id="KW-0238">DNA-binding</keyword>
<dbReference type="SMART" id="SM00491">
    <property type="entry name" value="HELICc2"/>
    <property type="match status" value="1"/>
</dbReference>
<evidence type="ECO:0000259" key="12">
    <source>
        <dbReference type="PROSITE" id="PS51193"/>
    </source>
</evidence>
<sequence>MRMYLTSIAAAGLCLLSSRGQGTDMPDNKPRMTAAEMTERAYHFFLDAKGLSPRAGQVDMMAFCSAVVNATPAEEQYRVGVIEAGTGTGKTLGYCLPLIPLAMEKHKTLIISTATVALQEQIISKDLPEIQARAGLSFSYAMAKGRSRYFCQMRCDVHMESEMNAYGYIRDDVEDISKAFAGGHWTGERDSYPDEINEAVWGRVNAIGSQCPKKRCPHYHRCPFFLARALLESVDVVIANHDIVLSDLSLGGGIILPPQEESIYVFDEGHHVPQKAINHFATSASLDASRHFMSEIFDMVMTMPESYGGTMEKHVQQLVELAGHAGDELGELRGTLLRSLNWRNDHEMPNGTESDIYRFPEGFVPEDIAALFKPGLKTVNEMQNIVVKMTAIVDEAGRDISEEELALQKMAVGELANRLAGMHQALASYCGNKTVSGMPMARWINVRRTKRSTEVVINCSPVYAGEHLKSELWSKAYATIVTSATIRSLSKFDAFLEQAGLPVDTPTLLARSPFDYQNNGVLFIPRMRSVPTNHEEHTAEIIELLPKLVLRLQGCLVLFASRRQMEEVSKAMPQHISPLLLIQGALPKREILLRHKLRIDRGEPSIIFGMASFSEGVDLPGVYCNNVIIAKLPFSVPTDPVGQTLTEWLEKNGRDAFREISIPEACLKLTQSVGRLIRTESDTGAVTILDKRLKTKAYGKDILASLPPFRREIR</sequence>
<dbReference type="GO" id="GO:0003677">
    <property type="term" value="F:DNA binding"/>
    <property type="evidence" value="ECO:0007669"/>
    <property type="project" value="UniProtKB-UniRule"/>
</dbReference>
<evidence type="ECO:0000256" key="2">
    <source>
        <dbReference type="ARBA" id="ARBA00022723"/>
    </source>
</evidence>
<dbReference type="InterPro" id="IPR027417">
    <property type="entry name" value="P-loop_NTPase"/>
</dbReference>
<dbReference type="InterPro" id="IPR045028">
    <property type="entry name" value="DinG/Rad3-like"/>
</dbReference>
<feature type="binding site" evidence="11">
    <location>
        <position position="222"/>
    </location>
    <ligand>
        <name>[4Fe-4S] cluster</name>
        <dbReference type="ChEBI" id="CHEBI:49883"/>
    </ligand>
</feature>
<keyword evidence="10 11" id="KW-0413">Isomerase</keyword>
<keyword evidence="3 11" id="KW-0547">Nucleotide-binding</keyword>
<dbReference type="GO" id="GO:0051539">
    <property type="term" value="F:4 iron, 4 sulfur cluster binding"/>
    <property type="evidence" value="ECO:0007669"/>
    <property type="project" value="UniProtKB-UniRule"/>
</dbReference>
<proteinExistence type="inferred from homology"/>
<dbReference type="InterPro" id="IPR006555">
    <property type="entry name" value="ATP-dep_Helicase_C"/>
</dbReference>
<evidence type="ECO:0000256" key="6">
    <source>
        <dbReference type="ARBA" id="ARBA00022840"/>
    </source>
</evidence>
<keyword evidence="7 11" id="KW-0408">Iron</keyword>
<dbReference type="EMBL" id="JANIDP010000037">
    <property type="protein sequence ID" value="MDR6046930.1"/>
    <property type="molecule type" value="Genomic_DNA"/>
</dbReference>
<dbReference type="GO" id="GO:0016787">
    <property type="term" value="F:hydrolase activity"/>
    <property type="evidence" value="ECO:0007669"/>
    <property type="project" value="UniProtKB-KW"/>
</dbReference>
<evidence type="ECO:0000256" key="10">
    <source>
        <dbReference type="ARBA" id="ARBA00023235"/>
    </source>
</evidence>
<dbReference type="PROSITE" id="PS51193">
    <property type="entry name" value="HELICASE_ATP_BIND_2"/>
    <property type="match status" value="1"/>
</dbReference>
<evidence type="ECO:0000256" key="9">
    <source>
        <dbReference type="ARBA" id="ARBA00023125"/>
    </source>
</evidence>
<dbReference type="GO" id="GO:0043139">
    <property type="term" value="F:5'-3' DNA helicase activity"/>
    <property type="evidence" value="ECO:0007669"/>
    <property type="project" value="UniProtKB-UniRule"/>
</dbReference>
<feature type="binding site" evidence="11">
    <location>
        <position position="151"/>
    </location>
    <ligand>
        <name>[4Fe-4S] cluster</name>
        <dbReference type="ChEBI" id="CHEBI:49883"/>
    </ligand>
</feature>
<keyword evidence="2 11" id="KW-0479">Metal-binding</keyword>
<dbReference type="InterPro" id="IPR010614">
    <property type="entry name" value="RAD3-like_helicase_DEAD"/>
</dbReference>